<feature type="non-terminal residue" evidence="2">
    <location>
        <position position="1"/>
    </location>
</feature>
<accession>A0A225UPP5</accession>
<name>A0A225UPP5_9STRA</name>
<dbReference type="InterPro" id="IPR011009">
    <property type="entry name" value="Kinase-like_dom_sf"/>
</dbReference>
<dbReference type="SMART" id="SM00220">
    <property type="entry name" value="S_TKc"/>
    <property type="match status" value="1"/>
</dbReference>
<dbReference type="STRING" id="4795.A0A225UPP5"/>
<dbReference type="OrthoDB" id="123333at2759"/>
<keyword evidence="2" id="KW-0808">Transferase</keyword>
<protein>
    <submittedName>
        <fullName evidence="2">Serine/threonine protein kinase</fullName>
    </submittedName>
</protein>
<dbReference type="Gene3D" id="3.30.200.20">
    <property type="entry name" value="Phosphorylase Kinase, domain 1"/>
    <property type="match status" value="1"/>
</dbReference>
<evidence type="ECO:0000313" key="2">
    <source>
        <dbReference type="EMBL" id="OWY94948.1"/>
    </source>
</evidence>
<keyword evidence="2" id="KW-0418">Kinase</keyword>
<dbReference type="GO" id="GO:0005524">
    <property type="term" value="F:ATP binding"/>
    <property type="evidence" value="ECO:0007669"/>
    <property type="project" value="InterPro"/>
</dbReference>
<feature type="domain" description="Protein kinase" evidence="1">
    <location>
        <begin position="52"/>
        <end position="328"/>
    </location>
</feature>
<dbReference type="PROSITE" id="PS50011">
    <property type="entry name" value="PROTEIN_KINASE_DOM"/>
    <property type="match status" value="1"/>
</dbReference>
<proteinExistence type="predicted"/>
<sequence>FLEKEIDSHGSSYKPDQLKLLQKAYSDLNAHLKSDAVTTMPKWFLPWYELEFDGAKYLAEGGFGEVYRAKWLESEVVVKQVKLSNFNNSNSGAFHGLSASLPRETRNTKQNDKDTRKMFDHEVEVWFGLSHPHVVRLFGACHVGTPLFACEYASNGSLDKYLRKHPNEIWQKLYEAALGVQYLHSLIHGDLKCNNIVVGGDNKAKITDFGLSSANVVTGAWHWVAPECSGKEGSSKLSTASDIYAFGMCIVEALRIVEIITTKKEGCVYPWGNLDNTVVKYHVKRSKKLPNRPKHCTDHVWRLVERMCAFDRSKRIKISTVVSELGALAGVDTSQTPEMAEAESVKISKEEVDKMKSCCDFKAQDQRKGSSSNQFVLCSVYGLLWDRFQDICSLTNGDFANLQPLFECARTSTRKLEQCPNTLTGFTEMAMNGYALHREFDKVIDANFWCVNATDGELHDWKSKCKTIICNLGLASPPQENNEQSE</sequence>
<dbReference type="PANTHER" id="PTHR44329">
    <property type="entry name" value="SERINE/THREONINE-PROTEIN KINASE TNNI3K-RELATED"/>
    <property type="match status" value="1"/>
</dbReference>
<keyword evidence="3" id="KW-1185">Reference proteome</keyword>
<dbReference type="InterPro" id="IPR001245">
    <property type="entry name" value="Ser-Thr/Tyr_kinase_cat_dom"/>
</dbReference>
<dbReference type="Pfam" id="PF07714">
    <property type="entry name" value="PK_Tyr_Ser-Thr"/>
    <property type="match status" value="1"/>
</dbReference>
<dbReference type="PANTHER" id="PTHR44329:SF214">
    <property type="entry name" value="PROTEIN KINASE DOMAIN-CONTAINING PROTEIN"/>
    <property type="match status" value="1"/>
</dbReference>
<dbReference type="InterPro" id="IPR051681">
    <property type="entry name" value="Ser/Thr_Kinases-Pseudokinases"/>
</dbReference>
<reference evidence="3" key="1">
    <citation type="submission" date="2017-03" db="EMBL/GenBank/DDBJ databases">
        <title>Phytopthora megakarya and P. palmivora, two closely related causual agents of cacao black pod achieved similar genome size and gene model numbers by different mechanisms.</title>
        <authorList>
            <person name="Ali S."/>
            <person name="Shao J."/>
            <person name="Larry D.J."/>
            <person name="Kronmiller B."/>
            <person name="Shen D."/>
            <person name="Strem M.D."/>
            <person name="Melnick R.L."/>
            <person name="Guiltinan M.J."/>
            <person name="Tyler B.M."/>
            <person name="Meinhardt L.W."/>
            <person name="Bailey B.A."/>
        </authorList>
    </citation>
    <scope>NUCLEOTIDE SEQUENCE [LARGE SCALE GENOMIC DNA]</scope>
    <source>
        <strain evidence="3">zdho120</strain>
    </source>
</reference>
<dbReference type="PROSITE" id="PS00108">
    <property type="entry name" value="PROTEIN_KINASE_ST"/>
    <property type="match status" value="1"/>
</dbReference>
<evidence type="ECO:0000259" key="1">
    <source>
        <dbReference type="PROSITE" id="PS50011"/>
    </source>
</evidence>
<dbReference type="Gene3D" id="1.10.510.10">
    <property type="entry name" value="Transferase(Phosphotransferase) domain 1"/>
    <property type="match status" value="1"/>
</dbReference>
<dbReference type="AlphaFoldDB" id="A0A225UPP5"/>
<dbReference type="Proteomes" id="UP000198211">
    <property type="component" value="Unassembled WGS sequence"/>
</dbReference>
<comment type="caution">
    <text evidence="2">The sequence shown here is derived from an EMBL/GenBank/DDBJ whole genome shotgun (WGS) entry which is preliminary data.</text>
</comment>
<evidence type="ECO:0000313" key="3">
    <source>
        <dbReference type="Proteomes" id="UP000198211"/>
    </source>
</evidence>
<dbReference type="SUPFAM" id="SSF56112">
    <property type="entry name" value="Protein kinase-like (PK-like)"/>
    <property type="match status" value="1"/>
</dbReference>
<dbReference type="EMBL" id="NBNE01013615">
    <property type="protein sequence ID" value="OWY94948.1"/>
    <property type="molecule type" value="Genomic_DNA"/>
</dbReference>
<organism evidence="2 3">
    <name type="scientific">Phytophthora megakarya</name>
    <dbReference type="NCBI Taxonomy" id="4795"/>
    <lineage>
        <taxon>Eukaryota</taxon>
        <taxon>Sar</taxon>
        <taxon>Stramenopiles</taxon>
        <taxon>Oomycota</taxon>
        <taxon>Peronosporomycetes</taxon>
        <taxon>Peronosporales</taxon>
        <taxon>Peronosporaceae</taxon>
        <taxon>Phytophthora</taxon>
    </lineage>
</organism>
<keyword evidence="2" id="KW-0723">Serine/threonine-protein kinase</keyword>
<dbReference type="GO" id="GO:0004674">
    <property type="term" value="F:protein serine/threonine kinase activity"/>
    <property type="evidence" value="ECO:0007669"/>
    <property type="project" value="UniProtKB-KW"/>
</dbReference>
<gene>
    <name evidence="2" type="ORF">PHMEG_00035184</name>
</gene>
<dbReference type="InterPro" id="IPR008271">
    <property type="entry name" value="Ser/Thr_kinase_AS"/>
</dbReference>
<dbReference type="InterPro" id="IPR000719">
    <property type="entry name" value="Prot_kinase_dom"/>
</dbReference>